<comment type="caution">
    <text evidence="1">The sequence shown here is derived from an EMBL/GenBank/DDBJ whole genome shotgun (WGS) entry which is preliminary data.</text>
</comment>
<evidence type="ECO:0000313" key="2">
    <source>
        <dbReference type="Proteomes" id="UP001220324"/>
    </source>
</evidence>
<proteinExistence type="predicted"/>
<keyword evidence="2" id="KW-1185">Reference proteome</keyword>
<evidence type="ECO:0000313" key="1">
    <source>
        <dbReference type="EMBL" id="KAJ5557361.1"/>
    </source>
</evidence>
<dbReference type="AlphaFoldDB" id="A0AAD6D7Q7"/>
<name>A0AAD6D7Q7_9EURO</name>
<accession>A0AAD6D7Q7</accession>
<sequence length="130" mass="14359">MSIRVCLLGAFSYTTTKHPEGTTLIKTIDADQQDIMQYSGVHPLTLPRQEQGKELTRKAVLVGIIIATGRALNSSWRGMFYRTGSKKAVAVAIPKFRGNEAHVHFIPGIVGMTRTDRERALPSYADCVVK</sequence>
<dbReference type="EMBL" id="JAQIZZ010000001">
    <property type="protein sequence ID" value="KAJ5557361.1"/>
    <property type="molecule type" value="Genomic_DNA"/>
</dbReference>
<organism evidence="1 2">
    <name type="scientific">Penicillium frequentans</name>
    <dbReference type="NCBI Taxonomy" id="3151616"/>
    <lineage>
        <taxon>Eukaryota</taxon>
        <taxon>Fungi</taxon>
        <taxon>Dikarya</taxon>
        <taxon>Ascomycota</taxon>
        <taxon>Pezizomycotina</taxon>
        <taxon>Eurotiomycetes</taxon>
        <taxon>Eurotiomycetidae</taxon>
        <taxon>Eurotiales</taxon>
        <taxon>Aspergillaceae</taxon>
        <taxon>Penicillium</taxon>
    </lineage>
</organism>
<protein>
    <submittedName>
        <fullName evidence="1">Uncharacterized protein</fullName>
    </submittedName>
</protein>
<dbReference type="Proteomes" id="UP001220324">
    <property type="component" value="Unassembled WGS sequence"/>
</dbReference>
<reference evidence="1 2" key="1">
    <citation type="journal article" date="2023" name="IMA Fungus">
        <title>Comparative genomic study of the Penicillium genus elucidates a diverse pangenome and 15 lateral gene transfer events.</title>
        <authorList>
            <person name="Petersen C."/>
            <person name="Sorensen T."/>
            <person name="Nielsen M.R."/>
            <person name="Sondergaard T.E."/>
            <person name="Sorensen J.L."/>
            <person name="Fitzpatrick D.A."/>
            <person name="Frisvad J.C."/>
            <person name="Nielsen K.L."/>
        </authorList>
    </citation>
    <scope>NUCLEOTIDE SEQUENCE [LARGE SCALE GENOMIC DNA]</scope>
    <source>
        <strain evidence="1 2">IBT 35679</strain>
    </source>
</reference>
<gene>
    <name evidence="1" type="ORF">N7494_001276</name>
</gene>